<proteinExistence type="predicted"/>
<reference evidence="1" key="1">
    <citation type="journal article" date="2015" name="Nature">
        <title>Complex archaea that bridge the gap between prokaryotes and eukaryotes.</title>
        <authorList>
            <person name="Spang A."/>
            <person name="Saw J.H."/>
            <person name="Jorgensen S.L."/>
            <person name="Zaremba-Niedzwiedzka K."/>
            <person name="Martijn J."/>
            <person name="Lind A.E."/>
            <person name="van Eijk R."/>
            <person name="Schleper C."/>
            <person name="Guy L."/>
            <person name="Ettema T.J."/>
        </authorList>
    </citation>
    <scope>NUCLEOTIDE SEQUENCE</scope>
</reference>
<protein>
    <submittedName>
        <fullName evidence="1">Uncharacterized protein</fullName>
    </submittedName>
</protein>
<comment type="caution">
    <text evidence="1">The sequence shown here is derived from an EMBL/GenBank/DDBJ whole genome shotgun (WGS) entry which is preliminary data.</text>
</comment>
<organism evidence="1">
    <name type="scientific">marine sediment metagenome</name>
    <dbReference type="NCBI Taxonomy" id="412755"/>
    <lineage>
        <taxon>unclassified sequences</taxon>
        <taxon>metagenomes</taxon>
        <taxon>ecological metagenomes</taxon>
    </lineage>
</organism>
<sequence>MDISKGTWEVDPLNKKDVIVRRARDGFIFMRIPCKREANTTLVAQAGNVANSTGLMPDELVDLLKRALPFISHLAARDNVDAVCILRTEIKQALTKGGE</sequence>
<dbReference type="AlphaFoldDB" id="A0A0F9I9P5"/>
<dbReference type="EMBL" id="LAZR01012947">
    <property type="protein sequence ID" value="KKM24331.1"/>
    <property type="molecule type" value="Genomic_DNA"/>
</dbReference>
<evidence type="ECO:0000313" key="1">
    <source>
        <dbReference type="EMBL" id="KKM24331.1"/>
    </source>
</evidence>
<accession>A0A0F9I9P5</accession>
<gene>
    <name evidence="1" type="ORF">LCGC14_1606180</name>
</gene>
<name>A0A0F9I9P5_9ZZZZ</name>